<feature type="compositionally biased region" description="Basic residues" evidence="2">
    <location>
        <begin position="59"/>
        <end position="69"/>
    </location>
</feature>
<feature type="compositionally biased region" description="Low complexity" evidence="2">
    <location>
        <begin position="1409"/>
        <end position="1419"/>
    </location>
</feature>
<dbReference type="PROSITE" id="PS50013">
    <property type="entry name" value="CHROMO_2"/>
    <property type="match status" value="1"/>
</dbReference>
<feature type="compositionally biased region" description="Polar residues" evidence="2">
    <location>
        <begin position="435"/>
        <end position="446"/>
    </location>
</feature>
<evidence type="ECO:0000256" key="1">
    <source>
        <dbReference type="SAM" id="Coils"/>
    </source>
</evidence>
<feature type="coiled-coil region" evidence="1">
    <location>
        <begin position="946"/>
        <end position="1273"/>
    </location>
</feature>
<feature type="compositionally biased region" description="Low complexity" evidence="2">
    <location>
        <begin position="107"/>
        <end position="116"/>
    </location>
</feature>
<feature type="region of interest" description="Disordered" evidence="2">
    <location>
        <begin position="1292"/>
        <end position="1323"/>
    </location>
</feature>
<feature type="compositionally biased region" description="Polar residues" evidence="2">
    <location>
        <begin position="798"/>
        <end position="830"/>
    </location>
</feature>
<reference evidence="4" key="1">
    <citation type="submission" date="2022-10" db="EMBL/GenBank/DDBJ databases">
        <title>Puccinia triticina Genome sequencing and assembly.</title>
        <authorList>
            <person name="Li C."/>
        </authorList>
    </citation>
    <scope>NUCLEOTIDE SEQUENCE</scope>
    <source>
        <strain evidence="4">Pt15</strain>
    </source>
</reference>
<dbReference type="RefSeq" id="XP_053023346.1">
    <property type="nucleotide sequence ID" value="XM_053172153.1"/>
</dbReference>
<name>A0ABY7CUJ8_9BASI</name>
<gene>
    <name evidence="4" type="ORF">PtA15_8A698</name>
</gene>
<protein>
    <recommendedName>
        <fullName evidence="3">Chromo domain-containing protein</fullName>
    </recommendedName>
</protein>
<proteinExistence type="predicted"/>
<feature type="region of interest" description="Disordered" evidence="2">
    <location>
        <begin position="498"/>
        <end position="526"/>
    </location>
</feature>
<feature type="compositionally biased region" description="Basic and acidic residues" evidence="2">
    <location>
        <begin position="645"/>
        <end position="656"/>
    </location>
</feature>
<dbReference type="Proteomes" id="UP001164743">
    <property type="component" value="Chromosome 8A"/>
</dbReference>
<keyword evidence="5" id="KW-1185">Reference proteome</keyword>
<feature type="compositionally biased region" description="Polar residues" evidence="2">
    <location>
        <begin position="762"/>
        <end position="772"/>
    </location>
</feature>
<dbReference type="EMBL" id="CP110428">
    <property type="protein sequence ID" value="WAQ87791.1"/>
    <property type="molecule type" value="Genomic_DNA"/>
</dbReference>
<feature type="compositionally biased region" description="Polar residues" evidence="2">
    <location>
        <begin position="739"/>
        <end position="755"/>
    </location>
</feature>
<keyword evidence="1" id="KW-0175">Coiled coil</keyword>
<organism evidence="4 5">
    <name type="scientific">Puccinia triticina</name>
    <dbReference type="NCBI Taxonomy" id="208348"/>
    <lineage>
        <taxon>Eukaryota</taxon>
        <taxon>Fungi</taxon>
        <taxon>Dikarya</taxon>
        <taxon>Basidiomycota</taxon>
        <taxon>Pucciniomycotina</taxon>
        <taxon>Pucciniomycetes</taxon>
        <taxon>Pucciniales</taxon>
        <taxon>Pucciniaceae</taxon>
        <taxon>Puccinia</taxon>
    </lineage>
</organism>
<evidence type="ECO:0000313" key="5">
    <source>
        <dbReference type="Proteomes" id="UP001164743"/>
    </source>
</evidence>
<feature type="region of interest" description="Disordered" evidence="2">
    <location>
        <begin position="55"/>
        <end position="464"/>
    </location>
</feature>
<feature type="region of interest" description="Disordered" evidence="2">
    <location>
        <begin position="1352"/>
        <end position="1445"/>
    </location>
</feature>
<feature type="compositionally biased region" description="Polar residues" evidence="2">
    <location>
        <begin position="239"/>
        <end position="248"/>
    </location>
</feature>
<evidence type="ECO:0000256" key="2">
    <source>
        <dbReference type="SAM" id="MobiDB-lite"/>
    </source>
</evidence>
<feature type="compositionally biased region" description="Low complexity" evidence="2">
    <location>
        <begin position="70"/>
        <end position="84"/>
    </location>
</feature>
<feature type="compositionally biased region" description="Polar residues" evidence="2">
    <location>
        <begin position="143"/>
        <end position="161"/>
    </location>
</feature>
<evidence type="ECO:0000313" key="4">
    <source>
        <dbReference type="EMBL" id="WAQ87791.1"/>
    </source>
</evidence>
<accession>A0ABY7CUJ8</accession>
<feature type="compositionally biased region" description="Polar residues" evidence="2">
    <location>
        <begin position="1305"/>
        <end position="1323"/>
    </location>
</feature>
<evidence type="ECO:0000259" key="3">
    <source>
        <dbReference type="PROSITE" id="PS50013"/>
    </source>
</evidence>
<feature type="compositionally biased region" description="Polar residues" evidence="2">
    <location>
        <begin position="1427"/>
        <end position="1437"/>
    </location>
</feature>
<feature type="region of interest" description="Disordered" evidence="2">
    <location>
        <begin position="639"/>
        <end position="918"/>
    </location>
</feature>
<feature type="compositionally biased region" description="Polar residues" evidence="2">
    <location>
        <begin position="1363"/>
        <end position="1385"/>
    </location>
</feature>
<feature type="compositionally biased region" description="Basic and acidic residues" evidence="2">
    <location>
        <begin position="868"/>
        <end position="880"/>
    </location>
</feature>
<sequence length="1445" mass="162497">MAESSSQETEYEAIEILKERGGRYYIRWAGIDPETEKPWKPTWEPKALANELLVDDWKGKKKKRKRRSSGRNSYRSESISYWSSNQSTSKAAEKTRRSTRLSLAEHSTPSTPSSTPNSRNKRRKTEEAPTPFSPLPSKLPSIHQPSPHDNQQSPAQLNSSQKLKRTVIPETQSDDEPDNDKQNAAAQTKLMQALIPEIQSDEAPAKGKQKTNQLNPSQKSKRTVIPGSQSDEEPDNENQRATQSNSPQKLKPKVIPETQSDDEPDEANPKPNQSNSPQKLKRKVIPETQSDDEPDEANPKPNQSNSPQKLKRKVLPETQSDDEPDEAHPKPNQSNSPQKLKRKVIPETQSDDEPDEANPKPNQSKSPQKLKRKVIPETQSDDEPDEAHPKPNQSNSPQKLKRKVLPETQSDDEPDEANQNTQSKSKPCADPTRLQLASSSPTQDPPQSAADAQPLDDPAVVLHTQDTSEAQGNILDLFSNDSSSHHSHEVEDKYLNLGQANTPKSPSPLASPVNQPASHRQQNYEPDAETAELIASLNDYDDPEHLLRISRYISKSNIDPVDKQVIIKFIADPLSYLADPANDIDALRTQYNLSNALGFELERTETGSINLWLEMSPPKYGIRWDDETVRKALEGMIFRYPPKSGSKDTKTNREPESSQSSQYPKEHPPRLPSPDHSLPSQEPHQHRSPSHQQTEPLRPTQEDQSQDPDVHRTSSPRTEPPHPTQEDESQDPDQHRLRSPQTEPSHPTQEDLSQDPNEHQSRSPQTRPSRATQEYPDVHPSPSAPTEPSRPLQDSAEHQSCSPQNAQPQKPQTAPDSSVRVNSPMANQDECQPPEKQAPSPSRPTDALPAGIQDDAELPPVTSNSSDMHPEPHLPDEGTRQVEPLSTETDTAKDHSQVEPLSNDTAMDDASQMSKEELQRSVAGLRTLLKGALEVNALLESRIPEEEDTRRQKSEIQADLKKEKETVEELRNRLLEQDTEMTKQRAQLTGTLEASRLVQAELTKEKETAEELKSRLQKQDVEMTRQRTQLQDTLETDRLLQAELAKEKKAIEELKSRLLRQDLEMTKQRAQLMGTLEADRLLQAELTKEKKTAAELKNRLLEQDAEMAKQRTELMDTLEANRLVQAEMTKQKETAAELKNRLWKQDVEMTGQRVQLMNSQQEVDQLNTKVKSLQTLLATEEKQPARLLYQKFSDRQKQELAQAQAESRLAKEALNKLQKQHKISDKKNDELIQSFSQQNEDLRSRLELANVKARAQAVQIRRLNVEVKDLEEVTKIQRIAIKDLEACVERLAPSDKRETDDQDETQSSNPATGANGQNGDRSQSFRPISQLERFSLGGPKPMSQLNQSLETIPSDDQEESKQMIESGSQGVRSNGLRSTSHFETQSPHSSPDPRRSCPPPNGQKKVKSLRSSLQYSSSPLCPPRFGTSLTTPTSVAATSHIRPPP</sequence>
<feature type="compositionally biased region" description="Polar residues" evidence="2">
    <location>
        <begin position="512"/>
        <end position="524"/>
    </location>
</feature>
<dbReference type="InterPro" id="IPR000953">
    <property type="entry name" value="Chromo/chromo_shadow_dom"/>
</dbReference>
<feature type="domain" description="Chromo" evidence="3">
    <location>
        <begin position="11"/>
        <end position="69"/>
    </location>
</feature>
<dbReference type="GeneID" id="77813048"/>